<sequence length="84" mass="9722">MLKIVQGRTTQLGEERGELRQSSENRLSYDGDKEMLSNQRNKNKPSEKTTSNNQNKILEEEHVNEETPAELLDETLRSTCNETR</sequence>
<evidence type="ECO:0000313" key="3">
    <source>
        <dbReference type="Proteomes" id="UP000789342"/>
    </source>
</evidence>
<dbReference type="AlphaFoldDB" id="A0A9N9GWA0"/>
<feature type="compositionally biased region" description="Basic and acidic residues" evidence="1">
    <location>
        <begin position="13"/>
        <end position="35"/>
    </location>
</feature>
<protein>
    <submittedName>
        <fullName evidence="2">635_t:CDS:1</fullName>
    </submittedName>
</protein>
<gene>
    <name evidence="2" type="ORF">AMORRO_LOCUS9039</name>
</gene>
<evidence type="ECO:0000313" key="2">
    <source>
        <dbReference type="EMBL" id="CAG8629904.1"/>
    </source>
</evidence>
<accession>A0A9N9GWA0</accession>
<name>A0A9N9GWA0_9GLOM</name>
<reference evidence="2" key="1">
    <citation type="submission" date="2021-06" db="EMBL/GenBank/DDBJ databases">
        <authorList>
            <person name="Kallberg Y."/>
            <person name="Tangrot J."/>
            <person name="Rosling A."/>
        </authorList>
    </citation>
    <scope>NUCLEOTIDE SEQUENCE</scope>
    <source>
        <strain evidence="2">CL551</strain>
    </source>
</reference>
<feature type="region of interest" description="Disordered" evidence="1">
    <location>
        <begin position="1"/>
        <end position="84"/>
    </location>
</feature>
<dbReference type="EMBL" id="CAJVPV010008372">
    <property type="protein sequence ID" value="CAG8629904.1"/>
    <property type="molecule type" value="Genomic_DNA"/>
</dbReference>
<keyword evidence="3" id="KW-1185">Reference proteome</keyword>
<evidence type="ECO:0000256" key="1">
    <source>
        <dbReference type="SAM" id="MobiDB-lite"/>
    </source>
</evidence>
<proteinExistence type="predicted"/>
<comment type="caution">
    <text evidence="2">The sequence shown here is derived from an EMBL/GenBank/DDBJ whole genome shotgun (WGS) entry which is preliminary data.</text>
</comment>
<dbReference type="Proteomes" id="UP000789342">
    <property type="component" value="Unassembled WGS sequence"/>
</dbReference>
<organism evidence="2 3">
    <name type="scientific">Acaulospora morrowiae</name>
    <dbReference type="NCBI Taxonomy" id="94023"/>
    <lineage>
        <taxon>Eukaryota</taxon>
        <taxon>Fungi</taxon>
        <taxon>Fungi incertae sedis</taxon>
        <taxon>Mucoromycota</taxon>
        <taxon>Glomeromycotina</taxon>
        <taxon>Glomeromycetes</taxon>
        <taxon>Diversisporales</taxon>
        <taxon>Acaulosporaceae</taxon>
        <taxon>Acaulospora</taxon>
    </lineage>
</organism>